<evidence type="ECO:0000256" key="13">
    <source>
        <dbReference type="ARBA" id="ARBA00023157"/>
    </source>
</evidence>
<comment type="catalytic activity">
    <reaction evidence="16">
        <text>N-acetyl-alpha-neuraminosyl-(2-&gt;3)-beta-D-galactosyl-(1-&gt;3)-N-acetyl-beta-D-glucosaminyl-(1-&gt;3)-beta-D-galactosyl-(1-&gt;4)-beta-D-glucosyl-(1&lt;-&gt;1')-N-acyl-sphing-4-enine + CMP-N-acetyl-beta-neuraminate = N-acetyl-alpha-neuraminosyl-(2-&gt;3)-beta-D-galactosyl-(1-&gt;3)-[N-acetyl-alpha-neuraminosyl-(2-&gt;6)]-N-acetyl-beta-D-glucosaminyl-(1-&gt;3)-beta-D-galactosyl-(1-&gt;4)-beta-D-glucosyl-(1&lt;-&gt;1')-N-acyl-sphing-4-enine + CMP + H(+)</text>
        <dbReference type="Rhea" id="RHEA:47884"/>
        <dbReference type="ChEBI" id="CHEBI:15378"/>
        <dbReference type="ChEBI" id="CHEBI:57812"/>
        <dbReference type="ChEBI" id="CHEBI:60377"/>
        <dbReference type="ChEBI" id="CHEBI:88073"/>
        <dbReference type="ChEBI" id="CHEBI:88079"/>
    </reaction>
    <physiologicalReaction direction="left-to-right" evidence="16">
        <dbReference type="Rhea" id="RHEA:47885"/>
    </physiologicalReaction>
</comment>
<evidence type="ECO:0000256" key="4">
    <source>
        <dbReference type="ARBA" id="ARBA00022676"/>
    </source>
</evidence>
<dbReference type="GO" id="GO:0000139">
    <property type="term" value="C:Golgi membrane"/>
    <property type="evidence" value="ECO:0007669"/>
    <property type="project" value="UniProtKB-SubCell"/>
</dbReference>
<proteinExistence type="inferred from homology"/>
<dbReference type="InterPro" id="IPR001675">
    <property type="entry name" value="Glyco_trans_29"/>
</dbReference>
<evidence type="ECO:0000256" key="1">
    <source>
        <dbReference type="ARBA" id="ARBA00004323"/>
    </source>
</evidence>
<keyword evidence="14" id="KW-0325">Glycoprotein</keyword>
<evidence type="ECO:0000256" key="19">
    <source>
        <dbReference type="ARBA" id="ARBA00076990"/>
    </source>
</evidence>
<evidence type="ECO:0000313" key="24">
    <source>
        <dbReference type="Proteomes" id="UP000240080"/>
    </source>
</evidence>
<accession>A0A2R8ZUK5</accession>
<dbReference type="CDD" id="cd23976">
    <property type="entry name" value="GT29_ST6GALNAC5"/>
    <property type="match status" value="1"/>
</dbReference>
<comment type="function">
    <text evidence="17">Predominantly catalyzes the biosynthesis of ganglioside GD1alpha from GM1b in the brain, by transferring the sialyl group (N-acetyl-alpha-neuraminyl or NeuAc) from CMP-NeuAc to the GalNAc residue on the NeuAc-alpha-2,3-Gal-beta-1,3-GalNAc sequence of GM1b. GD1alpha is a critical molecule in the communication and interaction between neuronal cells and their supportive cells, particularly in brain tissues, and functions as an adhesion molecule in the process of metastasis. Also shows activity towards sialyl Lc4Cer (N-acetyl-alpha-neuraminosyl-(2-&gt;3)-beta-D-galactosyl-(1-&gt;3)-N-acetyl-beta-D-glucosaminyl-(1-&gt;3)-beta-D-galactosyl-(1-&gt;4)-beta-D-glucosyl-(1&lt;-&gt;1')-N-acyl-sphing-4-enine) generating disialyl Lc4Cer, which can lead to the synthesis of disialyl Lewis a (Le(a)), suggested to be a cancer-associated antigen.</text>
</comment>
<keyword evidence="12" id="KW-0472">Membrane</keyword>
<keyword evidence="13" id="KW-1015">Disulfide bond</keyword>
<evidence type="ECO:0000256" key="10">
    <source>
        <dbReference type="ARBA" id="ARBA00023034"/>
    </source>
</evidence>
<evidence type="ECO:0000256" key="6">
    <source>
        <dbReference type="ARBA" id="ARBA00022692"/>
    </source>
</evidence>
<reference evidence="23" key="3">
    <citation type="submission" date="2025-09" db="UniProtKB">
        <authorList>
            <consortium name="Ensembl"/>
        </authorList>
    </citation>
    <scope>IDENTIFICATION</scope>
</reference>
<evidence type="ECO:0000256" key="8">
    <source>
        <dbReference type="ARBA" id="ARBA00022981"/>
    </source>
</evidence>
<dbReference type="EMBL" id="AJFE02023038">
    <property type="status" value="NOT_ANNOTATED_CDS"/>
    <property type="molecule type" value="Genomic_DNA"/>
</dbReference>
<evidence type="ECO:0000313" key="23">
    <source>
        <dbReference type="Ensembl" id="ENSPPAP00000006559.1"/>
    </source>
</evidence>
<organism evidence="23 24">
    <name type="scientific">Pan paniscus</name>
    <name type="common">Pygmy chimpanzee</name>
    <name type="synonym">Bonobo</name>
    <dbReference type="NCBI Taxonomy" id="9597"/>
    <lineage>
        <taxon>Eukaryota</taxon>
        <taxon>Metazoa</taxon>
        <taxon>Chordata</taxon>
        <taxon>Craniata</taxon>
        <taxon>Vertebrata</taxon>
        <taxon>Euteleostomi</taxon>
        <taxon>Mammalia</taxon>
        <taxon>Eutheria</taxon>
        <taxon>Euarchontoglires</taxon>
        <taxon>Primates</taxon>
        <taxon>Haplorrhini</taxon>
        <taxon>Catarrhini</taxon>
        <taxon>Hominidae</taxon>
        <taxon>Pan</taxon>
    </lineage>
</organism>
<evidence type="ECO:0000256" key="12">
    <source>
        <dbReference type="ARBA" id="ARBA00023136"/>
    </source>
</evidence>
<dbReference type="GeneTree" id="ENSGT00940000157634"/>
<name>A0A2R8ZUK5_PANPA</name>
<comment type="catalytic activity">
    <reaction evidence="15">
        <text>a ganglioside GM1b (d18:1(4E)) + CMP-N-acetyl-beta-neuraminate = a ganglioside GD1alpha (d18:1(4E)) + CMP + H(+)</text>
        <dbReference type="Rhea" id="RHEA:41968"/>
        <dbReference type="ChEBI" id="CHEBI:15378"/>
        <dbReference type="ChEBI" id="CHEBI:57812"/>
        <dbReference type="ChEBI" id="CHEBI:60377"/>
        <dbReference type="ChEBI" id="CHEBI:78568"/>
        <dbReference type="ChEBI" id="CHEBI:78569"/>
    </reaction>
    <physiologicalReaction direction="left-to-right" evidence="15">
        <dbReference type="Rhea" id="RHEA:41969"/>
    </physiologicalReaction>
</comment>
<dbReference type="EMBL" id="AJFE02023037">
    <property type="status" value="NOT_ANNOTATED_CDS"/>
    <property type="molecule type" value="Genomic_DNA"/>
</dbReference>
<keyword evidence="24" id="KW-1185">Reference proteome</keyword>
<dbReference type="FunFam" id="3.90.1480.20:FF:000011">
    <property type="entry name" value="ST6 N-acetylgalactosaminide alpha-2,6-sialyltransferase 5"/>
    <property type="match status" value="1"/>
</dbReference>
<protein>
    <recommendedName>
        <fullName evidence="18">Alpha-N-acetylgalactosaminide alpha-2,6-sialyltransferase 5</fullName>
    </recommendedName>
    <alternativeName>
        <fullName evidence="20">GD1 alpha synthase</fullName>
    </alternativeName>
    <alternativeName>
        <fullName evidence="21">GalNAc alpha-2,6-sialyltransferase V</fullName>
    </alternativeName>
    <alternativeName>
        <fullName evidence="19">ST6GalNAc V</fullName>
    </alternativeName>
    <alternativeName>
        <fullName evidence="22">Sialyltransferase 7E</fullName>
    </alternativeName>
</protein>
<evidence type="ECO:0000256" key="5">
    <source>
        <dbReference type="ARBA" id="ARBA00022679"/>
    </source>
</evidence>
<sequence length="315" mass="36507">MFDRSVLAPFCSCPLFPVTHLEENARVHKVIAEGIYSDMMGRREEMGALLQRQGSSLLCPSPPAFQPLKMHCRDCALVTSSGHLLHSRQGSQIDQTECVIRMNDAPTRGYGRDVGNRTSLRVIAHSSIQRILRNRHDLLNVSQGTVFIFWGPSSYMRRDGKGQVYNNLHLLSQVLPRLKAFMITRHKMLQFDELFKQETGKDRKISNTWLSTGWFTMTIALELCDRINVYGMVPPDFCRDPNHPSVPYHYYEPFGPDECTMYLSHERGRKGSHHRFITEKRVFKNWARTFNIHFFQPDWKPESLAINHPENKPVF</sequence>
<comment type="similarity">
    <text evidence="3">Belongs to the glycosyltransferase 29 family.</text>
</comment>
<keyword evidence="7" id="KW-0735">Signal-anchor</keyword>
<dbReference type="EMBL" id="AJFE02023040">
    <property type="status" value="NOT_ANNOTATED_CDS"/>
    <property type="molecule type" value="Genomic_DNA"/>
</dbReference>
<evidence type="ECO:0000256" key="14">
    <source>
        <dbReference type="ARBA" id="ARBA00023180"/>
    </source>
</evidence>
<reference evidence="23 24" key="1">
    <citation type="journal article" date="2012" name="Nature">
        <title>The bonobo genome compared with the chimpanzee and human genomes.</title>
        <authorList>
            <person name="Prufer K."/>
            <person name="Munch K."/>
            <person name="Hellmann I."/>
            <person name="Akagi K."/>
            <person name="Miller J.R."/>
            <person name="Walenz B."/>
            <person name="Koren S."/>
            <person name="Sutton G."/>
            <person name="Kodira C."/>
            <person name="Winer R."/>
            <person name="Knight J.R."/>
            <person name="Mullikin J.C."/>
            <person name="Meader S.J."/>
            <person name="Ponting C.P."/>
            <person name="Lunter G."/>
            <person name="Higashino S."/>
            <person name="Hobolth A."/>
            <person name="Dutheil J."/>
            <person name="Karakoc E."/>
            <person name="Alkan C."/>
            <person name="Sajjadian S."/>
            <person name="Catacchio C.R."/>
            <person name="Ventura M."/>
            <person name="Marques-Bonet T."/>
            <person name="Eichler E.E."/>
            <person name="Andre C."/>
            <person name="Atencia R."/>
            <person name="Mugisha L."/>
            <person name="Junhold J."/>
            <person name="Patterson N."/>
            <person name="Siebauer M."/>
            <person name="Good J.M."/>
            <person name="Fischer A."/>
            <person name="Ptak S.E."/>
            <person name="Lachmann M."/>
            <person name="Symer D.E."/>
            <person name="Mailund T."/>
            <person name="Schierup M.H."/>
            <person name="Andres A.M."/>
            <person name="Kelso J."/>
            <person name="Paabo S."/>
        </authorList>
    </citation>
    <scope>NUCLEOTIDE SEQUENCE [LARGE SCALE GENOMIC DNA]</scope>
</reference>
<dbReference type="PANTHER" id="PTHR45906:SF5">
    <property type="entry name" value="ALPHA-N-ACETYLGALACTOSAMINIDE ALPHA-2,6-SIALYLTRANSFERASE 5"/>
    <property type="match status" value="1"/>
</dbReference>
<evidence type="ECO:0000256" key="9">
    <source>
        <dbReference type="ARBA" id="ARBA00022989"/>
    </source>
</evidence>
<evidence type="ECO:0000256" key="16">
    <source>
        <dbReference type="ARBA" id="ARBA00051061"/>
    </source>
</evidence>
<keyword evidence="5" id="KW-0808">Transferase</keyword>
<reference evidence="23" key="2">
    <citation type="submission" date="2025-08" db="UniProtKB">
        <authorList>
            <consortium name="Ensembl"/>
        </authorList>
    </citation>
    <scope>IDENTIFICATION</scope>
</reference>
<evidence type="ECO:0000256" key="18">
    <source>
        <dbReference type="ARBA" id="ARBA00074917"/>
    </source>
</evidence>
<keyword evidence="6" id="KW-0812">Transmembrane</keyword>
<dbReference type="Pfam" id="PF00777">
    <property type="entry name" value="Glyco_transf_29"/>
    <property type="match status" value="1"/>
</dbReference>
<dbReference type="InterPro" id="IPR038578">
    <property type="entry name" value="GT29-like_sf"/>
</dbReference>
<evidence type="ECO:0000256" key="20">
    <source>
        <dbReference type="ARBA" id="ARBA00077803"/>
    </source>
</evidence>
<evidence type="ECO:0000256" key="15">
    <source>
        <dbReference type="ARBA" id="ARBA00043744"/>
    </source>
</evidence>
<dbReference type="GO" id="GO:0009311">
    <property type="term" value="P:oligosaccharide metabolic process"/>
    <property type="evidence" value="ECO:0007669"/>
    <property type="project" value="TreeGrafter"/>
</dbReference>
<evidence type="ECO:0000256" key="22">
    <source>
        <dbReference type="ARBA" id="ARBA00082858"/>
    </source>
</evidence>
<dbReference type="GO" id="GO:0001574">
    <property type="term" value="P:ganglioside biosynthetic process"/>
    <property type="evidence" value="ECO:0007669"/>
    <property type="project" value="TreeGrafter"/>
</dbReference>
<dbReference type="Gene3D" id="3.90.1480.20">
    <property type="entry name" value="Glycosyl transferase family 29"/>
    <property type="match status" value="1"/>
</dbReference>
<evidence type="ECO:0000256" key="2">
    <source>
        <dbReference type="ARBA" id="ARBA00004934"/>
    </source>
</evidence>
<comment type="pathway">
    <text evidence="2">Glycolipid biosynthesis.</text>
</comment>
<keyword evidence="4" id="KW-0328">Glycosyltransferase</keyword>
<dbReference type="EMBL" id="AJFE02023039">
    <property type="status" value="NOT_ANNOTATED_CDS"/>
    <property type="molecule type" value="Genomic_DNA"/>
</dbReference>
<dbReference type="Ensembl" id="ENSPPAT00000027977.1">
    <property type="protein sequence ID" value="ENSPPAP00000006559.1"/>
    <property type="gene ID" value="ENSPPAG00000025247.1"/>
</dbReference>
<evidence type="ECO:0000256" key="11">
    <source>
        <dbReference type="ARBA" id="ARBA00023098"/>
    </source>
</evidence>
<evidence type="ECO:0000256" key="7">
    <source>
        <dbReference type="ARBA" id="ARBA00022968"/>
    </source>
</evidence>
<dbReference type="PANTHER" id="PTHR45906">
    <property type="entry name" value="ALPHA-N-ACETYL-NEURAMINYL-2,3-BETA-GALACTOSYL-1, 3-N-ACETYL-GALACTOSAMINIDE ALPHA-2,6-SIALYLTRANSFERASE-LIKE"/>
    <property type="match status" value="1"/>
</dbReference>
<gene>
    <name evidence="23" type="primary">ST6GALNAC5</name>
</gene>
<keyword evidence="9" id="KW-1133">Transmembrane helix</keyword>
<comment type="subcellular location">
    <subcellularLocation>
        <location evidence="1">Golgi apparatus membrane</location>
        <topology evidence="1">Single-pass type II membrane protein</topology>
    </subcellularLocation>
</comment>
<dbReference type="Bgee" id="ENSPPAG00000025247">
    <property type="expression patterns" value="Expressed in prefrontal cortex"/>
</dbReference>
<evidence type="ECO:0000256" key="21">
    <source>
        <dbReference type="ARBA" id="ARBA00081108"/>
    </source>
</evidence>
<evidence type="ECO:0000256" key="3">
    <source>
        <dbReference type="ARBA" id="ARBA00006003"/>
    </source>
</evidence>
<dbReference type="AlphaFoldDB" id="A0A2R8ZUK5"/>
<keyword evidence="10" id="KW-0333">Golgi apparatus</keyword>
<evidence type="ECO:0000256" key="17">
    <source>
        <dbReference type="ARBA" id="ARBA00056921"/>
    </source>
</evidence>
<keyword evidence="11" id="KW-0443">Lipid metabolism</keyword>
<keyword evidence="8" id="KW-0730">Sialic acid</keyword>
<dbReference type="GO" id="GO:0001665">
    <property type="term" value="F:alpha-N-acetylgalactosaminide alpha-2,6-sialyltransferase activity"/>
    <property type="evidence" value="ECO:0007669"/>
    <property type="project" value="TreeGrafter"/>
</dbReference>
<dbReference type="Proteomes" id="UP000240080">
    <property type="component" value="Chromosome 1"/>
</dbReference>